<sequence>MAKHNDTGPEGRSVRLLRVGEQFRHILSELLARGEVHDDILNSHSVSVTEVRMSPDLRHATAFIKPLLGVNEAVVLKALRTNTAFFQKEVAARVSMKYAAKLKFLADDSFDQATHIETLLSAPKVQQDLTEDAAAAPADDAV</sequence>
<name>A0A426RTH7_9SPHN</name>
<dbReference type="AlphaFoldDB" id="A0A426RTH7"/>
<comment type="function">
    <text evidence="2">One of several proteins that assist in the late maturation steps of the functional core of the 30S ribosomal subunit. Associates with free 30S ribosomal subunits (but not with 30S subunits that are part of 70S ribosomes or polysomes). Required for efficient processing of 16S rRNA. May interact with the 5'-terminal helix region of 16S rRNA.</text>
</comment>
<reference evidence="3 4" key="1">
    <citation type="submission" date="2018-12" db="EMBL/GenBank/DDBJ databases">
        <authorList>
            <person name="Kim S.-J."/>
            <person name="Jung G.-Y."/>
        </authorList>
    </citation>
    <scope>NUCLEOTIDE SEQUENCE [LARGE SCALE GENOMIC DNA]</scope>
    <source>
        <strain evidence="3 4">03SU3-P</strain>
    </source>
</reference>
<accession>A0A426RTH7</accession>
<dbReference type="SUPFAM" id="SSF89919">
    <property type="entry name" value="Ribosome-binding factor A, RbfA"/>
    <property type="match status" value="1"/>
</dbReference>
<evidence type="ECO:0000313" key="3">
    <source>
        <dbReference type="EMBL" id="RRQ52319.1"/>
    </source>
</evidence>
<dbReference type="InterPro" id="IPR015946">
    <property type="entry name" value="KH_dom-like_a/b"/>
</dbReference>
<dbReference type="EMBL" id="RWJI01000001">
    <property type="protein sequence ID" value="RRQ52319.1"/>
    <property type="molecule type" value="Genomic_DNA"/>
</dbReference>
<dbReference type="Pfam" id="PF02033">
    <property type="entry name" value="RBFA"/>
    <property type="match status" value="1"/>
</dbReference>
<dbReference type="InterPro" id="IPR023799">
    <property type="entry name" value="RbfA_dom_sf"/>
</dbReference>
<protein>
    <recommendedName>
        <fullName evidence="2">Ribosome-binding factor A</fullName>
    </recommendedName>
</protein>
<comment type="subcellular location">
    <subcellularLocation>
        <location evidence="2">Cytoplasm</location>
    </subcellularLocation>
</comment>
<dbReference type="GO" id="GO:0030490">
    <property type="term" value="P:maturation of SSU-rRNA"/>
    <property type="evidence" value="ECO:0007669"/>
    <property type="project" value="UniProtKB-UniRule"/>
</dbReference>
<comment type="caution">
    <text evidence="3">The sequence shown here is derived from an EMBL/GenBank/DDBJ whole genome shotgun (WGS) entry which is preliminary data.</text>
</comment>
<comment type="subunit">
    <text evidence="2">Monomer. Binds 30S ribosomal subunits, but not 50S ribosomal subunits or 70S ribosomes.</text>
</comment>
<keyword evidence="2" id="KW-0963">Cytoplasm</keyword>
<dbReference type="RefSeq" id="WP_125230336.1">
    <property type="nucleotide sequence ID" value="NZ_RWJI01000001.1"/>
</dbReference>
<comment type="similarity">
    <text evidence="2">Belongs to the RbfA family.</text>
</comment>
<keyword evidence="1 2" id="KW-0690">Ribosome biogenesis</keyword>
<evidence type="ECO:0000256" key="1">
    <source>
        <dbReference type="ARBA" id="ARBA00022517"/>
    </source>
</evidence>
<dbReference type="NCBIfam" id="TIGR00082">
    <property type="entry name" value="rbfA"/>
    <property type="match status" value="1"/>
</dbReference>
<dbReference type="OrthoDB" id="9805051at2"/>
<dbReference type="InterPro" id="IPR000238">
    <property type="entry name" value="RbfA"/>
</dbReference>
<dbReference type="GO" id="GO:0043024">
    <property type="term" value="F:ribosomal small subunit binding"/>
    <property type="evidence" value="ECO:0007669"/>
    <property type="project" value="TreeGrafter"/>
</dbReference>
<dbReference type="PANTHER" id="PTHR33515">
    <property type="entry name" value="RIBOSOME-BINDING FACTOR A, CHLOROPLASTIC-RELATED"/>
    <property type="match status" value="1"/>
</dbReference>
<organism evidence="3 4">
    <name type="scientific">Sphingorhabdus wooponensis</name>
    <dbReference type="NCBI Taxonomy" id="940136"/>
    <lineage>
        <taxon>Bacteria</taxon>
        <taxon>Pseudomonadati</taxon>
        <taxon>Pseudomonadota</taxon>
        <taxon>Alphaproteobacteria</taxon>
        <taxon>Sphingomonadales</taxon>
        <taxon>Sphingomonadaceae</taxon>
        <taxon>Sphingorhabdus</taxon>
    </lineage>
</organism>
<dbReference type="Gene3D" id="3.30.300.20">
    <property type="match status" value="1"/>
</dbReference>
<dbReference type="PANTHER" id="PTHR33515:SF1">
    <property type="entry name" value="RIBOSOME-BINDING FACTOR A, CHLOROPLASTIC-RELATED"/>
    <property type="match status" value="1"/>
</dbReference>
<evidence type="ECO:0000256" key="2">
    <source>
        <dbReference type="HAMAP-Rule" id="MF_00003"/>
    </source>
</evidence>
<keyword evidence="4" id="KW-1185">Reference proteome</keyword>
<dbReference type="HAMAP" id="MF_00003">
    <property type="entry name" value="RbfA"/>
    <property type="match status" value="1"/>
</dbReference>
<dbReference type="GO" id="GO:0005829">
    <property type="term" value="C:cytosol"/>
    <property type="evidence" value="ECO:0007669"/>
    <property type="project" value="TreeGrafter"/>
</dbReference>
<evidence type="ECO:0000313" key="4">
    <source>
        <dbReference type="Proteomes" id="UP000268553"/>
    </source>
</evidence>
<proteinExistence type="inferred from homology"/>
<dbReference type="Proteomes" id="UP000268553">
    <property type="component" value="Unassembled WGS sequence"/>
</dbReference>
<gene>
    <name evidence="2 3" type="primary">rbfA</name>
    <name evidence="3" type="ORF">D7D48_05530</name>
</gene>
<dbReference type="NCBIfam" id="NF001802">
    <property type="entry name" value="PRK00521.2-5"/>
    <property type="match status" value="1"/>
</dbReference>